<dbReference type="AlphaFoldDB" id="A0A382DV09"/>
<dbReference type="GO" id="GO:0009116">
    <property type="term" value="P:nucleoside metabolic process"/>
    <property type="evidence" value="ECO:0007669"/>
    <property type="project" value="InterPro"/>
</dbReference>
<dbReference type="InterPro" id="IPR010044">
    <property type="entry name" value="MTAP"/>
</dbReference>
<dbReference type="InterPro" id="IPR035994">
    <property type="entry name" value="Nucleoside_phosphorylase_sf"/>
</dbReference>
<feature type="domain" description="Nucleoside phosphorylase" evidence="3">
    <location>
        <begin position="2"/>
        <end position="190"/>
    </location>
</feature>
<evidence type="ECO:0000259" key="3">
    <source>
        <dbReference type="Pfam" id="PF01048"/>
    </source>
</evidence>
<name>A0A382DV09_9ZZZZ</name>
<dbReference type="GO" id="GO:0019509">
    <property type="term" value="P:L-methionine salvage from methylthioadenosine"/>
    <property type="evidence" value="ECO:0007669"/>
    <property type="project" value="TreeGrafter"/>
</dbReference>
<dbReference type="PANTHER" id="PTHR42679:SF2">
    <property type="entry name" value="S-METHYL-5'-THIOADENOSINE PHOSPHORYLASE"/>
    <property type="match status" value="1"/>
</dbReference>
<evidence type="ECO:0000313" key="4">
    <source>
        <dbReference type="EMBL" id="SVB42346.1"/>
    </source>
</evidence>
<dbReference type="SUPFAM" id="SSF53167">
    <property type="entry name" value="Purine and uridine phosphorylases"/>
    <property type="match status" value="1"/>
</dbReference>
<dbReference type="CDD" id="cd09010">
    <property type="entry name" value="MTAP_SsMTAPII_like_MTIP"/>
    <property type="match status" value="1"/>
</dbReference>
<accession>A0A382DV09</accession>
<keyword evidence="1" id="KW-0328">Glycosyltransferase</keyword>
<dbReference type="InterPro" id="IPR000845">
    <property type="entry name" value="Nucleoside_phosphorylase_d"/>
</dbReference>
<evidence type="ECO:0000256" key="1">
    <source>
        <dbReference type="ARBA" id="ARBA00022676"/>
    </source>
</evidence>
<reference evidence="4" key="1">
    <citation type="submission" date="2018-05" db="EMBL/GenBank/DDBJ databases">
        <authorList>
            <person name="Lanie J.A."/>
            <person name="Ng W.-L."/>
            <person name="Kazmierczak K.M."/>
            <person name="Andrzejewski T.M."/>
            <person name="Davidsen T.M."/>
            <person name="Wayne K.J."/>
            <person name="Tettelin H."/>
            <person name="Glass J.I."/>
            <person name="Rusch D."/>
            <person name="Podicherti R."/>
            <person name="Tsui H.-C.T."/>
            <person name="Winkler M.E."/>
        </authorList>
    </citation>
    <scope>NUCLEOTIDE SEQUENCE</scope>
</reference>
<dbReference type="GO" id="GO:0005829">
    <property type="term" value="C:cytosol"/>
    <property type="evidence" value="ECO:0007669"/>
    <property type="project" value="TreeGrafter"/>
</dbReference>
<dbReference type="Pfam" id="PF01048">
    <property type="entry name" value="PNP_UDP_1"/>
    <property type="match status" value="1"/>
</dbReference>
<dbReference type="HAMAP" id="MF_01963">
    <property type="entry name" value="MTAP"/>
    <property type="match status" value="1"/>
</dbReference>
<evidence type="ECO:0000256" key="2">
    <source>
        <dbReference type="ARBA" id="ARBA00022679"/>
    </source>
</evidence>
<keyword evidence="2" id="KW-0808">Transferase</keyword>
<dbReference type="Gene3D" id="3.40.50.1580">
    <property type="entry name" value="Nucleoside phosphorylase domain"/>
    <property type="match status" value="1"/>
</dbReference>
<protein>
    <recommendedName>
        <fullName evidence="3">Nucleoside phosphorylase domain-containing protein</fullName>
    </recommendedName>
</protein>
<dbReference type="PANTHER" id="PTHR42679">
    <property type="entry name" value="S-METHYL-5'-THIOADENOSINE PHOSPHORYLASE"/>
    <property type="match status" value="1"/>
</dbReference>
<organism evidence="4">
    <name type="scientific">marine metagenome</name>
    <dbReference type="NCBI Taxonomy" id="408172"/>
    <lineage>
        <taxon>unclassified sequences</taxon>
        <taxon>metagenomes</taxon>
        <taxon>ecological metagenomes</taxon>
    </lineage>
</organism>
<dbReference type="GO" id="GO:0017061">
    <property type="term" value="F:S-methyl-5-thioadenosine phosphorylase activity"/>
    <property type="evidence" value="ECO:0007669"/>
    <property type="project" value="InterPro"/>
</dbReference>
<sequence>TGSLGGIKIGFMPRHGKNHSLLPNEIPYQANIFAIKTLGAANIISVSAVGSLRENISPLDVVIPDQLIDRTTAVSRGNTFFGDGIVAHISFADPYCPNLRALIRRCCQNIDATFHNGGDLVVIEGPQFSSRSESNLYRSWGADIIGMTALPEAKLAREAEICYATLAMVTDYDCWRPEREEVSADLVVANLKKNTLISNSLIRLICENINTVEVPCDCKESLEKALISEINIETASVRKIQPIIKKYIQ</sequence>
<dbReference type="EMBL" id="UINC01041284">
    <property type="protein sequence ID" value="SVB42346.1"/>
    <property type="molecule type" value="Genomic_DNA"/>
</dbReference>
<feature type="non-terminal residue" evidence="4">
    <location>
        <position position="1"/>
    </location>
</feature>
<gene>
    <name evidence="4" type="ORF">METZ01_LOCUS195200</name>
</gene>
<proteinExistence type="inferred from homology"/>